<sequence>MNRTSLVLVALRPQRRSCFRRHPSAERVDDHWLGAVESQACSWAESLARLVVSGELDPCVKQVRPLDEAGAALAEVEHGHVVGKVVLVP</sequence>
<gene>
    <name evidence="1" type="ORF">OU415_30230</name>
</gene>
<dbReference type="EMBL" id="JAQGLA010000075">
    <property type="protein sequence ID" value="MDA3629740.1"/>
    <property type="molecule type" value="Genomic_DNA"/>
</dbReference>
<keyword evidence="2" id="KW-1185">Reference proteome</keyword>
<accession>A0ABT4V707</accession>
<organism evidence="1 2">
    <name type="scientific">Saccharopolyspora oryzae</name>
    <dbReference type="NCBI Taxonomy" id="2997343"/>
    <lineage>
        <taxon>Bacteria</taxon>
        <taxon>Bacillati</taxon>
        <taxon>Actinomycetota</taxon>
        <taxon>Actinomycetes</taxon>
        <taxon>Pseudonocardiales</taxon>
        <taxon>Pseudonocardiaceae</taxon>
        <taxon>Saccharopolyspora</taxon>
    </lineage>
</organism>
<dbReference type="Proteomes" id="UP001210380">
    <property type="component" value="Unassembled WGS sequence"/>
</dbReference>
<protein>
    <submittedName>
        <fullName evidence="1">Zinc-binding dehydrogenase</fullName>
    </submittedName>
</protein>
<dbReference type="Pfam" id="PF13602">
    <property type="entry name" value="ADH_zinc_N_2"/>
    <property type="match status" value="1"/>
</dbReference>
<reference evidence="1 2" key="1">
    <citation type="submission" date="2022-11" db="EMBL/GenBank/DDBJ databases">
        <title>Draft genome sequence of Saccharopolyspora sp. WRP15-2 isolated from rhizosphere soils of wild rice in Thailand.</title>
        <authorList>
            <person name="Duangmal K."/>
            <person name="Kammanee S."/>
            <person name="Muangham S."/>
        </authorList>
    </citation>
    <scope>NUCLEOTIDE SEQUENCE [LARGE SCALE GENOMIC DNA]</scope>
    <source>
        <strain evidence="1 2">WRP15-2</strain>
    </source>
</reference>
<name>A0ABT4V707_9PSEU</name>
<dbReference type="RefSeq" id="WP_270952794.1">
    <property type="nucleotide sequence ID" value="NZ_JAQGLA010000075.1"/>
</dbReference>
<evidence type="ECO:0000313" key="1">
    <source>
        <dbReference type="EMBL" id="MDA3629740.1"/>
    </source>
</evidence>
<comment type="caution">
    <text evidence="1">The sequence shown here is derived from an EMBL/GenBank/DDBJ whole genome shotgun (WGS) entry which is preliminary data.</text>
</comment>
<evidence type="ECO:0000313" key="2">
    <source>
        <dbReference type="Proteomes" id="UP001210380"/>
    </source>
</evidence>
<proteinExistence type="predicted"/>
<dbReference type="Gene3D" id="3.40.50.720">
    <property type="entry name" value="NAD(P)-binding Rossmann-like Domain"/>
    <property type="match status" value="1"/>
</dbReference>
<dbReference type="Gene3D" id="3.90.180.10">
    <property type="entry name" value="Medium-chain alcohol dehydrogenases, catalytic domain"/>
    <property type="match status" value="1"/>
</dbReference>